<accession>A0A533Q7T5</accession>
<proteinExistence type="predicted"/>
<dbReference type="EMBL" id="SULG01000088">
    <property type="protein sequence ID" value="TLD40655.1"/>
    <property type="molecule type" value="Genomic_DNA"/>
</dbReference>
<protein>
    <submittedName>
        <fullName evidence="1">Uncharacterized protein</fullName>
    </submittedName>
</protein>
<dbReference type="Proteomes" id="UP000319783">
    <property type="component" value="Unassembled WGS sequence"/>
</dbReference>
<reference evidence="1 2" key="1">
    <citation type="submission" date="2019-04" db="EMBL/GenBank/DDBJ databases">
        <title>Genome of a novel bacterium Candidatus Jettenia ecosi reconstructed from metagenome of an anammox bioreactor.</title>
        <authorList>
            <person name="Mardanov A.V."/>
            <person name="Beletsky A.V."/>
            <person name="Ravin N.V."/>
            <person name="Botchkova E.A."/>
            <person name="Litti Y.V."/>
            <person name="Nozhevnikova A.N."/>
        </authorList>
    </citation>
    <scope>NUCLEOTIDE SEQUENCE [LARGE SCALE GENOMIC DNA]</scope>
    <source>
        <strain evidence="1">J2</strain>
    </source>
</reference>
<sequence length="58" mass="6230">MSEHTGQPPESPLGKGAGGVVLSAICRVSKKSLKAYFTSVIFPVRICVHLCPTAEFKR</sequence>
<evidence type="ECO:0000313" key="2">
    <source>
        <dbReference type="Proteomes" id="UP000319783"/>
    </source>
</evidence>
<name>A0A533Q7T5_9BACT</name>
<dbReference type="AlphaFoldDB" id="A0A533Q7T5"/>
<comment type="caution">
    <text evidence="1">The sequence shown here is derived from an EMBL/GenBank/DDBJ whole genome shotgun (WGS) entry which is preliminary data.</text>
</comment>
<organism evidence="1 2">
    <name type="scientific">Candidatus Jettenia ecosi</name>
    <dbReference type="NCBI Taxonomy" id="2494326"/>
    <lineage>
        <taxon>Bacteria</taxon>
        <taxon>Pseudomonadati</taxon>
        <taxon>Planctomycetota</taxon>
        <taxon>Candidatus Brocadiia</taxon>
        <taxon>Candidatus Brocadiales</taxon>
        <taxon>Candidatus Brocadiaceae</taxon>
        <taxon>Candidatus Jettenia</taxon>
    </lineage>
</organism>
<gene>
    <name evidence="1" type="ORF">JETT_3086</name>
</gene>
<evidence type="ECO:0000313" key="1">
    <source>
        <dbReference type="EMBL" id="TLD40655.1"/>
    </source>
</evidence>